<feature type="region of interest" description="Disordered" evidence="1">
    <location>
        <begin position="83"/>
        <end position="121"/>
    </location>
</feature>
<dbReference type="RefSeq" id="XP_045264028.1">
    <property type="nucleotide sequence ID" value="XM_045404193.1"/>
</dbReference>
<dbReference type="AlphaFoldDB" id="A0A8H4CJB9"/>
<keyword evidence="3" id="KW-1185">Reference proteome</keyword>
<evidence type="ECO:0000256" key="1">
    <source>
        <dbReference type="SAM" id="MobiDB-lite"/>
    </source>
</evidence>
<accession>A0A8H4CJB9</accession>
<organism evidence="2 3">
    <name type="scientific">Colletotrichum gloeosporioides</name>
    <name type="common">Anthracnose fungus</name>
    <name type="synonym">Glomerella cingulata</name>
    <dbReference type="NCBI Taxonomy" id="474922"/>
    <lineage>
        <taxon>Eukaryota</taxon>
        <taxon>Fungi</taxon>
        <taxon>Dikarya</taxon>
        <taxon>Ascomycota</taxon>
        <taxon>Pezizomycotina</taxon>
        <taxon>Sordariomycetes</taxon>
        <taxon>Hypocreomycetidae</taxon>
        <taxon>Glomerellales</taxon>
        <taxon>Glomerellaceae</taxon>
        <taxon>Colletotrichum</taxon>
        <taxon>Colletotrichum gloeosporioides species complex</taxon>
    </lineage>
</organism>
<gene>
    <name evidence="2" type="ORF">GCG54_00004138</name>
</gene>
<protein>
    <submittedName>
        <fullName evidence="2">Uncharacterized protein</fullName>
    </submittedName>
</protein>
<proteinExistence type="predicted"/>
<evidence type="ECO:0000313" key="2">
    <source>
        <dbReference type="EMBL" id="KAF3804869.1"/>
    </source>
</evidence>
<reference evidence="2" key="2">
    <citation type="submission" date="2020-03" db="EMBL/GenBank/DDBJ databases">
        <authorList>
            <person name="Fu F.-F."/>
            <person name="Chen J."/>
        </authorList>
    </citation>
    <scope>NUCLEOTIDE SEQUENCE</scope>
    <source>
        <strain evidence="2">Lc1</strain>
    </source>
</reference>
<dbReference type="EMBL" id="WVTB01000048">
    <property type="protein sequence ID" value="KAF3804869.1"/>
    <property type="molecule type" value="Genomic_DNA"/>
</dbReference>
<evidence type="ECO:0000313" key="3">
    <source>
        <dbReference type="Proteomes" id="UP000613401"/>
    </source>
</evidence>
<dbReference type="GeneID" id="69011294"/>
<dbReference type="Proteomes" id="UP000613401">
    <property type="component" value="Unassembled WGS sequence"/>
</dbReference>
<reference evidence="2" key="1">
    <citation type="journal article" date="2020" name="Phytopathology">
        <title>Genome sequence and comparative analysis of Colletotrichum gloeosporioides isolated from Liriodendron leaves.</title>
        <authorList>
            <person name="Fu F.F."/>
            <person name="Hao Z."/>
            <person name="Wang P."/>
            <person name="Lu Y."/>
            <person name="Xue L.J."/>
            <person name="Wei G."/>
            <person name="Tian Y."/>
            <person name="Baishi H."/>
            <person name="Xu H."/>
            <person name="Shi J."/>
            <person name="Cheng T."/>
            <person name="Wang G."/>
            <person name="Yi Y."/>
            <person name="Chen J."/>
        </authorList>
    </citation>
    <scope>NUCLEOTIDE SEQUENCE</scope>
    <source>
        <strain evidence="2">Lc1</strain>
    </source>
</reference>
<comment type="caution">
    <text evidence="2">The sequence shown here is derived from an EMBL/GenBank/DDBJ whole genome shotgun (WGS) entry which is preliminary data.</text>
</comment>
<name>A0A8H4CJB9_COLGL</name>
<sequence length="141" mass="15566">MEASPRRTNSTPLYTAPLPSVHLSPVHAKANHPMKLRHENGTMIRRIQGWAKLSISSAGIAVPDESSGSSSFSRLIQSIKVPIRANGDRDQSPRRLAAAEETSQRSQRSQDDDAPPLQPVDVERVRTIEKVAAAKIYLENY</sequence>